<reference evidence="1 2" key="1">
    <citation type="submission" date="2014-12" db="EMBL/GenBank/DDBJ databases">
        <title>Draft Genome Sequence of Pseudoalteromonas luteoviolacea HI1.</title>
        <authorList>
            <person name="Asahina A.Y."/>
            <person name="Hadfield M.G."/>
        </authorList>
    </citation>
    <scope>NUCLEOTIDE SEQUENCE [LARGE SCALE GENOMIC DNA]</scope>
    <source>
        <strain evidence="1 2">HI1</strain>
    </source>
</reference>
<dbReference type="EMBL" id="JWIC01000010">
    <property type="protein sequence ID" value="KID55153.1"/>
    <property type="molecule type" value="Genomic_DNA"/>
</dbReference>
<protein>
    <recommendedName>
        <fullName evidence="3">DUF86 domain-containing protein</fullName>
    </recommendedName>
</protein>
<gene>
    <name evidence="1" type="ORF">JF50_25475</name>
</gene>
<sequence length="145" mass="17319">MVLNSHLIIEELIDLLNEKIIRNQAPYKKAKFTFNHKLCLLEALYNDDIESWVYHSCRQLNSLRNTYAHILEPDKSEEKIRAFLNVSYRCNVKLEEEIVQHLRRLKQSDSKNLCLIEIQQRHYDSTKRFPLALRELVNNLLVILE</sequence>
<name>A0A0C1ML45_9GAMM</name>
<dbReference type="Proteomes" id="UP000031327">
    <property type="component" value="Unassembled WGS sequence"/>
</dbReference>
<evidence type="ECO:0008006" key="3">
    <source>
        <dbReference type="Google" id="ProtNLM"/>
    </source>
</evidence>
<evidence type="ECO:0000313" key="1">
    <source>
        <dbReference type="EMBL" id="KID55153.1"/>
    </source>
</evidence>
<organism evidence="1 2">
    <name type="scientific">Pseudoalteromonas luteoviolacea</name>
    <dbReference type="NCBI Taxonomy" id="43657"/>
    <lineage>
        <taxon>Bacteria</taxon>
        <taxon>Pseudomonadati</taxon>
        <taxon>Pseudomonadota</taxon>
        <taxon>Gammaproteobacteria</taxon>
        <taxon>Alteromonadales</taxon>
        <taxon>Pseudoalteromonadaceae</taxon>
        <taxon>Pseudoalteromonas</taxon>
    </lineage>
</organism>
<proteinExistence type="predicted"/>
<dbReference type="AlphaFoldDB" id="A0A0C1ML45"/>
<comment type="caution">
    <text evidence="1">The sequence shown here is derived from an EMBL/GenBank/DDBJ whole genome shotgun (WGS) entry which is preliminary data.</text>
</comment>
<evidence type="ECO:0000313" key="2">
    <source>
        <dbReference type="Proteomes" id="UP000031327"/>
    </source>
</evidence>
<accession>A0A0C1ML45</accession>